<feature type="transmembrane region" description="Helical" evidence="7">
    <location>
        <begin position="28"/>
        <end position="48"/>
    </location>
</feature>
<keyword evidence="10" id="KW-1185">Reference proteome</keyword>
<keyword evidence="5 7" id="KW-1133">Transmembrane helix</keyword>
<dbReference type="OrthoDB" id="370245at2"/>
<dbReference type="Proteomes" id="UP000190395">
    <property type="component" value="Unassembled WGS sequence"/>
</dbReference>
<evidence type="ECO:0000256" key="3">
    <source>
        <dbReference type="ARBA" id="ARBA00022519"/>
    </source>
</evidence>
<dbReference type="RefSeq" id="WP_078930572.1">
    <property type="nucleotide sequence ID" value="NZ_CAMEQG010000009.1"/>
</dbReference>
<feature type="transmembrane region" description="Helical" evidence="7">
    <location>
        <begin position="403"/>
        <end position="426"/>
    </location>
</feature>
<dbReference type="EMBL" id="FUXC01000003">
    <property type="protein sequence ID" value="SJZ63731.1"/>
    <property type="molecule type" value="Genomic_DNA"/>
</dbReference>
<keyword evidence="3" id="KW-0997">Cell inner membrane</keyword>
<sequence length="434" mass="45833">MYDPTVAIWLLLGTFVLFILIKMPVTFALAVSSCITLVYVHIPLMAFIQQMGKSINSFSLMAIPFFILSGEIMGAGGISDRLLQAANAIVGRFRGGLSYVNVLASMFFGHLSGSAVADVSSLGSIEIPMMVKGGYDRDFSVAVTVATSCQGVLIPPSHNMIIYSVAAGGVSVGALFMAGLVPGITLGIIFLVVCAVMSIVRHYPKGEAIGFKQAVKICLDAILALFTAVIILVGVTAGWFTATESAAIACIYSFIISVFVYKELKLSMIPKLLMNTVKTLAMVFSLIAAAGGFGYLLALLKVPTIITTALLSISQNKVVLLLLINLMLLLLGCIMDMAPLILIVTPIIAPVVHNVAGMSLVQFGVMLIFNLAIGLCTPPVGSALFVGCGVGKISIEKTTKAMLPFYLTMIAGLLLVTFVPDVSLFLPKLLGYAV</sequence>
<feature type="transmembrane region" description="Helical" evidence="7">
    <location>
        <begin position="367"/>
        <end position="391"/>
    </location>
</feature>
<keyword evidence="2" id="KW-1003">Cell membrane</keyword>
<reference evidence="9 10" key="1">
    <citation type="submission" date="2017-02" db="EMBL/GenBank/DDBJ databases">
        <authorList>
            <person name="Peterson S.W."/>
        </authorList>
    </citation>
    <scope>NUCLEOTIDE SEQUENCE [LARGE SCALE GENOMIC DNA]</scope>
    <source>
        <strain evidence="9 10">ATCC BAA-909</strain>
    </source>
</reference>
<feature type="transmembrane region" description="Helical" evidence="7">
    <location>
        <begin position="221"/>
        <end position="240"/>
    </location>
</feature>
<evidence type="ECO:0000256" key="1">
    <source>
        <dbReference type="ARBA" id="ARBA00004429"/>
    </source>
</evidence>
<feature type="transmembrane region" description="Helical" evidence="7">
    <location>
        <begin position="6"/>
        <end position="21"/>
    </location>
</feature>
<dbReference type="InterPro" id="IPR004681">
    <property type="entry name" value="TRAP_DctM"/>
</dbReference>
<name>A0A1T4MA09_9SPIR</name>
<keyword evidence="6 7" id="KW-0472">Membrane</keyword>
<dbReference type="STRING" id="225004.SAMN02745152_00821"/>
<feature type="transmembrane region" description="Helical" evidence="7">
    <location>
        <begin position="54"/>
        <end position="74"/>
    </location>
</feature>
<feature type="transmembrane region" description="Helical" evidence="7">
    <location>
        <begin position="184"/>
        <end position="200"/>
    </location>
</feature>
<evidence type="ECO:0000256" key="4">
    <source>
        <dbReference type="ARBA" id="ARBA00022692"/>
    </source>
</evidence>
<evidence type="ECO:0000256" key="6">
    <source>
        <dbReference type="ARBA" id="ARBA00023136"/>
    </source>
</evidence>
<accession>A0A1T4MA09</accession>
<evidence type="ECO:0000313" key="9">
    <source>
        <dbReference type="EMBL" id="SJZ63731.1"/>
    </source>
</evidence>
<comment type="subcellular location">
    <subcellularLocation>
        <location evidence="1">Cell inner membrane</location>
        <topology evidence="1">Multi-pass membrane protein</topology>
    </subcellularLocation>
</comment>
<dbReference type="PANTHER" id="PTHR33362">
    <property type="entry name" value="SIALIC ACID TRAP TRANSPORTER PERMEASE PROTEIN SIAT-RELATED"/>
    <property type="match status" value="1"/>
</dbReference>
<proteinExistence type="predicted"/>
<keyword evidence="4 7" id="KW-0812">Transmembrane</keyword>
<gene>
    <name evidence="9" type="ORF">SAMN02745152_00821</name>
</gene>
<evidence type="ECO:0000313" key="10">
    <source>
        <dbReference type="Proteomes" id="UP000190395"/>
    </source>
</evidence>
<dbReference type="GO" id="GO:0005886">
    <property type="term" value="C:plasma membrane"/>
    <property type="evidence" value="ECO:0007669"/>
    <property type="project" value="UniProtKB-SubCell"/>
</dbReference>
<dbReference type="Pfam" id="PF06808">
    <property type="entry name" value="DctM"/>
    <property type="match status" value="1"/>
</dbReference>
<dbReference type="PANTHER" id="PTHR33362:SF2">
    <property type="entry name" value="TRAP TRANSPORTER LARGE PERMEASE PROTEIN"/>
    <property type="match status" value="1"/>
</dbReference>
<evidence type="ECO:0000256" key="2">
    <source>
        <dbReference type="ARBA" id="ARBA00022475"/>
    </source>
</evidence>
<feature type="domain" description="TRAP C4-dicarboxylate transport system permease DctM subunit" evidence="8">
    <location>
        <begin position="12"/>
        <end position="421"/>
    </location>
</feature>
<dbReference type="NCBIfam" id="TIGR00786">
    <property type="entry name" value="dctM"/>
    <property type="match status" value="1"/>
</dbReference>
<dbReference type="InterPro" id="IPR010656">
    <property type="entry name" value="DctM"/>
</dbReference>
<dbReference type="PIRSF" id="PIRSF006066">
    <property type="entry name" value="HI0050"/>
    <property type="match status" value="1"/>
</dbReference>
<dbReference type="GeneID" id="303367079"/>
<evidence type="ECO:0000256" key="7">
    <source>
        <dbReference type="SAM" id="Phobius"/>
    </source>
</evidence>
<feature type="transmembrane region" description="Helical" evidence="7">
    <location>
        <begin position="276"/>
        <end position="298"/>
    </location>
</feature>
<dbReference type="GO" id="GO:0022857">
    <property type="term" value="F:transmembrane transporter activity"/>
    <property type="evidence" value="ECO:0007669"/>
    <property type="project" value="TreeGrafter"/>
</dbReference>
<organism evidence="9 10">
    <name type="scientific">Treponema berlinense</name>
    <dbReference type="NCBI Taxonomy" id="225004"/>
    <lineage>
        <taxon>Bacteria</taxon>
        <taxon>Pseudomonadati</taxon>
        <taxon>Spirochaetota</taxon>
        <taxon>Spirochaetia</taxon>
        <taxon>Spirochaetales</taxon>
        <taxon>Treponemataceae</taxon>
        <taxon>Treponema</taxon>
    </lineage>
</organism>
<protein>
    <submittedName>
        <fullName evidence="9">TRAP transporter, DctM subunit</fullName>
    </submittedName>
</protein>
<evidence type="ECO:0000256" key="5">
    <source>
        <dbReference type="ARBA" id="ARBA00022989"/>
    </source>
</evidence>
<evidence type="ECO:0000259" key="8">
    <source>
        <dbReference type="Pfam" id="PF06808"/>
    </source>
</evidence>
<dbReference type="AlphaFoldDB" id="A0A1T4MA09"/>
<feature type="transmembrane region" description="Helical" evidence="7">
    <location>
        <begin position="318"/>
        <end position="335"/>
    </location>
</feature>